<dbReference type="PaxDb" id="29760-VIT_00s0125g00300.t01"/>
<accession>E0CTA2</accession>
<name>E0CTA2_VITVI</name>
<evidence type="ECO:0000313" key="3">
    <source>
        <dbReference type="Proteomes" id="UP000009183"/>
    </source>
</evidence>
<dbReference type="EMBL" id="FN595230">
    <property type="protein sequence ID" value="CBI20551.3"/>
    <property type="molecule type" value="Genomic_DNA"/>
</dbReference>
<keyword evidence="1" id="KW-1133">Transmembrane helix</keyword>
<gene>
    <name evidence="2" type="ORF">VIT_00s0125g00300</name>
</gene>
<dbReference type="Proteomes" id="UP000009183">
    <property type="component" value="Unassembled WGS sequence, unordered"/>
</dbReference>
<feature type="transmembrane region" description="Helical" evidence="1">
    <location>
        <begin position="20"/>
        <end position="43"/>
    </location>
</feature>
<dbReference type="AlphaFoldDB" id="E0CTA2"/>
<organism evidence="2 3">
    <name type="scientific">Vitis vinifera</name>
    <name type="common">Grape</name>
    <dbReference type="NCBI Taxonomy" id="29760"/>
    <lineage>
        <taxon>Eukaryota</taxon>
        <taxon>Viridiplantae</taxon>
        <taxon>Streptophyta</taxon>
        <taxon>Embryophyta</taxon>
        <taxon>Tracheophyta</taxon>
        <taxon>Spermatophyta</taxon>
        <taxon>Magnoliopsida</taxon>
        <taxon>eudicotyledons</taxon>
        <taxon>Gunneridae</taxon>
        <taxon>Pentapetalae</taxon>
        <taxon>rosids</taxon>
        <taxon>Vitales</taxon>
        <taxon>Vitaceae</taxon>
        <taxon>Viteae</taxon>
        <taxon>Vitis</taxon>
    </lineage>
</organism>
<evidence type="ECO:0000313" key="2">
    <source>
        <dbReference type="EMBL" id="CBI20551.3"/>
    </source>
</evidence>
<dbReference type="InParanoid" id="E0CTA2"/>
<reference evidence="3" key="1">
    <citation type="journal article" date="2007" name="Nature">
        <title>The grapevine genome sequence suggests ancestral hexaploidization in major angiosperm phyla.</title>
        <authorList>
            <consortium name="The French-Italian Public Consortium for Grapevine Genome Characterization."/>
            <person name="Jaillon O."/>
            <person name="Aury J.-M."/>
            <person name="Noel B."/>
            <person name="Policriti A."/>
            <person name="Clepet C."/>
            <person name="Casagrande A."/>
            <person name="Choisne N."/>
            <person name="Aubourg S."/>
            <person name="Vitulo N."/>
            <person name="Jubin C."/>
            <person name="Vezzi A."/>
            <person name="Legeai F."/>
            <person name="Hugueney P."/>
            <person name="Dasilva C."/>
            <person name="Horner D."/>
            <person name="Mica E."/>
            <person name="Jublot D."/>
            <person name="Poulain J."/>
            <person name="Bruyere C."/>
            <person name="Billault A."/>
            <person name="Segurens B."/>
            <person name="Gouyvenoux M."/>
            <person name="Ugarte E."/>
            <person name="Cattonaro F."/>
            <person name="Anthouard V."/>
            <person name="Vico V."/>
            <person name="Del Fabbro C."/>
            <person name="Alaux M."/>
            <person name="Di Gaspero G."/>
            <person name="Dumas V."/>
            <person name="Felice N."/>
            <person name="Paillard S."/>
            <person name="Juman I."/>
            <person name="Moroldo M."/>
            <person name="Scalabrin S."/>
            <person name="Canaguier A."/>
            <person name="Le Clainche I."/>
            <person name="Malacrida G."/>
            <person name="Durand E."/>
            <person name="Pesole G."/>
            <person name="Laucou V."/>
            <person name="Chatelet P."/>
            <person name="Merdinoglu D."/>
            <person name="Delledonne M."/>
            <person name="Pezzotti M."/>
            <person name="Lecharny A."/>
            <person name="Scarpelli C."/>
            <person name="Artiguenave F."/>
            <person name="Pe M.E."/>
            <person name="Valle G."/>
            <person name="Morgante M."/>
            <person name="Caboche M."/>
            <person name="Adam-Blondon A.-F."/>
            <person name="Weissenbach J."/>
            <person name="Quetier F."/>
            <person name="Wincker P."/>
        </authorList>
    </citation>
    <scope>NUCLEOTIDE SEQUENCE [LARGE SCALE GENOMIC DNA]</scope>
    <source>
        <strain evidence="3">cv. Pinot noir / PN40024</strain>
    </source>
</reference>
<dbReference type="HOGENOM" id="CLU_3091238_0_0_1"/>
<sequence>MENLNLYISSSSSSIANSTSLSLIMILATPGWISTMCALILLISSMIATNQK</sequence>
<keyword evidence="1" id="KW-0812">Transmembrane</keyword>
<keyword evidence="3" id="KW-1185">Reference proteome</keyword>
<proteinExistence type="predicted"/>
<evidence type="ECO:0000256" key="1">
    <source>
        <dbReference type="SAM" id="Phobius"/>
    </source>
</evidence>
<protein>
    <submittedName>
        <fullName evidence="2">Uncharacterized protein</fullName>
    </submittedName>
</protein>
<keyword evidence="1" id="KW-0472">Membrane</keyword>